<dbReference type="WBParaSite" id="L893_g15424.t1">
    <property type="protein sequence ID" value="L893_g15424.t1"/>
    <property type="gene ID" value="L893_g15424"/>
</dbReference>
<dbReference type="Proteomes" id="UP000095287">
    <property type="component" value="Unplaced"/>
</dbReference>
<reference evidence="4" key="1">
    <citation type="submission" date="2016-11" db="UniProtKB">
        <authorList>
            <consortium name="WormBaseParasite"/>
        </authorList>
    </citation>
    <scope>IDENTIFICATION</scope>
</reference>
<evidence type="ECO:0000313" key="3">
    <source>
        <dbReference type="Proteomes" id="UP000095287"/>
    </source>
</evidence>
<evidence type="ECO:0000259" key="2">
    <source>
        <dbReference type="Pfam" id="PF24927"/>
    </source>
</evidence>
<dbReference type="AlphaFoldDB" id="A0A1I7YE35"/>
<feature type="region of interest" description="Disordered" evidence="1">
    <location>
        <begin position="219"/>
        <end position="253"/>
    </location>
</feature>
<proteinExistence type="predicted"/>
<protein>
    <submittedName>
        <fullName evidence="4">DUF1336 domain-containing protein</fullName>
    </submittedName>
</protein>
<organism evidence="3 4">
    <name type="scientific">Steinernema glaseri</name>
    <dbReference type="NCBI Taxonomy" id="37863"/>
    <lineage>
        <taxon>Eukaryota</taxon>
        <taxon>Metazoa</taxon>
        <taxon>Ecdysozoa</taxon>
        <taxon>Nematoda</taxon>
        <taxon>Chromadorea</taxon>
        <taxon>Rhabditida</taxon>
        <taxon>Tylenchina</taxon>
        <taxon>Panagrolaimomorpha</taxon>
        <taxon>Strongyloidoidea</taxon>
        <taxon>Steinernematidae</taxon>
        <taxon>Steinernema</taxon>
    </lineage>
</organism>
<dbReference type="Pfam" id="PF24927">
    <property type="entry name" value="DUF7747"/>
    <property type="match status" value="1"/>
</dbReference>
<evidence type="ECO:0000256" key="1">
    <source>
        <dbReference type="SAM" id="MobiDB-lite"/>
    </source>
</evidence>
<keyword evidence="3" id="KW-1185">Reference proteome</keyword>
<sequence length="253" mass="28917">MIFNIDNVVDQNRVCSQLPFLPPDCTGIGDFLFVVNPAALKKYRYVTIDGLIPWNSRDQKMCNRQFFYEVEDGPDGKPAKFTRKLSKQGANLLFRKICGSLPRDSRLMKRIFYAISLPKRKLAGFVLVAYSFTYPGPMPVQFFYEVEDGPDGKPAKFTRKLSKQGANLLFRKICGSLPRDSRLMKRVSDLLRHLPAEEETCRLRPCRLLVHLPRPHACPGVRERRPRVQPAPAARHAGPPEPAGRQRRRGGRR</sequence>
<accession>A0A1I7YE35</accession>
<name>A0A1I7YE35_9BILA</name>
<evidence type="ECO:0000313" key="4">
    <source>
        <dbReference type="WBParaSite" id="L893_g15424.t1"/>
    </source>
</evidence>
<feature type="domain" description="DUF7747" evidence="2">
    <location>
        <begin position="2"/>
        <end position="130"/>
    </location>
</feature>
<dbReference type="InterPro" id="IPR056649">
    <property type="entry name" value="DUF7747"/>
</dbReference>